<protein>
    <recommendedName>
        <fullName evidence="2 6">Histidine ammonia-lyase</fullName>
        <ecNumber evidence="2 6">4.3.1.3</ecNumber>
    </recommendedName>
</protein>
<evidence type="ECO:0000313" key="11">
    <source>
        <dbReference type="Proteomes" id="UP000612899"/>
    </source>
</evidence>
<name>A0A8J3QBU7_9ACTN</name>
<dbReference type="GO" id="GO:0004397">
    <property type="term" value="F:histidine ammonia-lyase activity"/>
    <property type="evidence" value="ECO:0007669"/>
    <property type="project" value="UniProtKB-UniRule"/>
</dbReference>
<sequence>MTVVVNHHGVSAADVLTVARESATVSLSVDAIAAMTKSRSIVDSIERDGRPVYGISTGFGALANTFISPERRAELQHALIRSHAAGIGAPMPREVVRAMILLRIRSLALAHSGVRHIIVQALVDLLNHDITPWVPEHGSLGASGDLAPLAHCALVLMGEGWVLGKDGHRINGGDALMAAGLTPIELSSKEGLALINGTDGMLGMLILANDDLAHLCTMADVTAALSIEAMLGTDRPFHPSIHAIRPHPGQGLSAANIFRLLQNSAIMDSHRDDFEHAVQDAYSMRCAPQVAGAARDTLDFARGVAARELVSVADNPVVLPDGRVESTGNFHGAPLGFAADFLAIAACEIGSISERRVDRLLDVTRSRSLPPFLTPDAGVNSGLMIAQYTAAGIVAENRRLASPASVDTIPTSGMQEDHVSMGWAAAVKLRRVLDNLTSLLAVELLAAVRGLQLRAPLQPSPAGRIATEFVSLFAGRPGPDVFLAPILEHARATISGRDLRQALEAEVGPLA</sequence>
<dbReference type="RefSeq" id="WP_203910836.1">
    <property type="nucleotide sequence ID" value="NZ_BONY01000032.1"/>
</dbReference>
<dbReference type="CDD" id="cd00332">
    <property type="entry name" value="PAL-HAL"/>
    <property type="match status" value="1"/>
</dbReference>
<comment type="subcellular location">
    <subcellularLocation>
        <location evidence="9">Cytoplasm</location>
    </subcellularLocation>
</comment>
<evidence type="ECO:0000256" key="6">
    <source>
        <dbReference type="NCBIfam" id="TIGR01225"/>
    </source>
</evidence>
<evidence type="ECO:0000256" key="5">
    <source>
        <dbReference type="ARBA" id="ARBA00049269"/>
    </source>
</evidence>
<dbReference type="EMBL" id="BONY01000032">
    <property type="protein sequence ID" value="GIH07037.1"/>
    <property type="molecule type" value="Genomic_DNA"/>
</dbReference>
<keyword evidence="3 8" id="KW-0369">Histidine metabolism</keyword>
<evidence type="ECO:0000256" key="2">
    <source>
        <dbReference type="ARBA" id="ARBA00012994"/>
    </source>
</evidence>
<comment type="pathway">
    <text evidence="1 8">Amino-acid degradation; L-histidine degradation into L-glutamate; N-formimidoyl-L-glutamate from L-histidine: step 1/3.</text>
</comment>
<dbReference type="Gene3D" id="1.20.200.10">
    <property type="entry name" value="Fumarase/aspartase (Central domain)"/>
    <property type="match status" value="1"/>
</dbReference>
<dbReference type="Proteomes" id="UP000612899">
    <property type="component" value="Unassembled WGS sequence"/>
</dbReference>
<dbReference type="InterPro" id="IPR024083">
    <property type="entry name" value="Fumarase/histidase_N"/>
</dbReference>
<keyword evidence="4 7" id="KW-0456">Lyase</keyword>
<dbReference type="AlphaFoldDB" id="A0A8J3QBU7"/>
<gene>
    <name evidence="10" type="primary">hutH</name>
    <name evidence="10" type="ORF">Rhe02_51040</name>
</gene>
<dbReference type="Pfam" id="PF00221">
    <property type="entry name" value="Lyase_aromatic"/>
    <property type="match status" value="1"/>
</dbReference>
<dbReference type="InterPro" id="IPR001106">
    <property type="entry name" value="Aromatic_Lyase"/>
</dbReference>
<proteinExistence type="inferred from homology"/>
<dbReference type="UniPathway" id="UPA00379">
    <property type="reaction ID" value="UER00549"/>
</dbReference>
<reference evidence="10" key="1">
    <citation type="submission" date="2021-01" db="EMBL/GenBank/DDBJ databases">
        <title>Whole genome shotgun sequence of Rhizocola hellebori NBRC 109834.</title>
        <authorList>
            <person name="Komaki H."/>
            <person name="Tamura T."/>
        </authorList>
    </citation>
    <scope>NUCLEOTIDE SEQUENCE</scope>
    <source>
        <strain evidence="10">NBRC 109834</strain>
    </source>
</reference>
<dbReference type="Gene3D" id="1.10.275.10">
    <property type="entry name" value="Fumarase/aspartase (N-terminal domain)"/>
    <property type="match status" value="1"/>
</dbReference>
<dbReference type="PROSITE" id="PS00488">
    <property type="entry name" value="PAL_HISTIDASE"/>
    <property type="match status" value="1"/>
</dbReference>
<evidence type="ECO:0000256" key="3">
    <source>
        <dbReference type="ARBA" id="ARBA00022808"/>
    </source>
</evidence>
<organism evidence="10 11">
    <name type="scientific">Rhizocola hellebori</name>
    <dbReference type="NCBI Taxonomy" id="1392758"/>
    <lineage>
        <taxon>Bacteria</taxon>
        <taxon>Bacillati</taxon>
        <taxon>Actinomycetota</taxon>
        <taxon>Actinomycetes</taxon>
        <taxon>Micromonosporales</taxon>
        <taxon>Micromonosporaceae</taxon>
        <taxon>Rhizocola</taxon>
    </lineage>
</organism>
<accession>A0A8J3QBU7</accession>
<comment type="caution">
    <text evidence="10">The sequence shown here is derived from an EMBL/GenBank/DDBJ whole genome shotgun (WGS) entry which is preliminary data.</text>
</comment>
<dbReference type="InterPro" id="IPR008948">
    <property type="entry name" value="L-Aspartase-like"/>
</dbReference>
<keyword evidence="11" id="KW-1185">Reference proteome</keyword>
<dbReference type="FunFam" id="1.10.275.10:FF:000005">
    <property type="entry name" value="Histidine ammonia-lyase"/>
    <property type="match status" value="1"/>
</dbReference>
<dbReference type="NCBIfam" id="TIGR01225">
    <property type="entry name" value="hutH"/>
    <property type="match status" value="1"/>
</dbReference>
<evidence type="ECO:0000256" key="9">
    <source>
        <dbReference type="RuleBase" id="RU004480"/>
    </source>
</evidence>
<dbReference type="GO" id="GO:0019556">
    <property type="term" value="P:L-histidine catabolic process to glutamate and formamide"/>
    <property type="evidence" value="ECO:0007669"/>
    <property type="project" value="UniProtKB-UniPathway"/>
</dbReference>
<dbReference type="InterPro" id="IPR005921">
    <property type="entry name" value="HutH"/>
</dbReference>
<dbReference type="NCBIfam" id="NF006871">
    <property type="entry name" value="PRK09367.1"/>
    <property type="match status" value="1"/>
</dbReference>
<dbReference type="EC" id="4.3.1.3" evidence="2 6"/>
<comment type="catalytic activity">
    <reaction evidence="5 8">
        <text>L-histidine = trans-urocanate + NH4(+)</text>
        <dbReference type="Rhea" id="RHEA:21232"/>
        <dbReference type="ChEBI" id="CHEBI:17771"/>
        <dbReference type="ChEBI" id="CHEBI:28938"/>
        <dbReference type="ChEBI" id="CHEBI:57595"/>
        <dbReference type="EC" id="4.3.1.3"/>
    </reaction>
</comment>
<evidence type="ECO:0000313" key="10">
    <source>
        <dbReference type="EMBL" id="GIH07037.1"/>
    </source>
</evidence>
<evidence type="ECO:0000256" key="8">
    <source>
        <dbReference type="RuleBase" id="RU004479"/>
    </source>
</evidence>
<dbReference type="GO" id="GO:0005737">
    <property type="term" value="C:cytoplasm"/>
    <property type="evidence" value="ECO:0007669"/>
    <property type="project" value="UniProtKB-SubCell"/>
</dbReference>
<evidence type="ECO:0000256" key="4">
    <source>
        <dbReference type="ARBA" id="ARBA00023239"/>
    </source>
</evidence>
<evidence type="ECO:0000256" key="1">
    <source>
        <dbReference type="ARBA" id="ARBA00005113"/>
    </source>
</evidence>
<comment type="similarity">
    <text evidence="7">Belongs to the PAL/histidase family.</text>
</comment>
<dbReference type="GO" id="GO:0019557">
    <property type="term" value="P:L-histidine catabolic process to glutamate and formate"/>
    <property type="evidence" value="ECO:0007669"/>
    <property type="project" value="UniProtKB-UniPathway"/>
</dbReference>
<evidence type="ECO:0000256" key="7">
    <source>
        <dbReference type="RuleBase" id="RU003954"/>
    </source>
</evidence>
<dbReference type="InterPro" id="IPR022313">
    <property type="entry name" value="Phe/His_NH3-lyase_AS"/>
</dbReference>
<dbReference type="PANTHER" id="PTHR10362">
    <property type="entry name" value="HISTIDINE AMMONIA-LYASE"/>
    <property type="match status" value="1"/>
</dbReference>
<dbReference type="SUPFAM" id="SSF48557">
    <property type="entry name" value="L-aspartase-like"/>
    <property type="match status" value="1"/>
</dbReference>